<dbReference type="InterPro" id="IPR015425">
    <property type="entry name" value="FH2_Formin"/>
</dbReference>
<keyword evidence="2" id="KW-0732">Signal</keyword>
<evidence type="ECO:0000256" key="1">
    <source>
        <dbReference type="ARBA" id="ARBA00004167"/>
    </source>
</evidence>
<dbReference type="PROSITE" id="PS51444">
    <property type="entry name" value="FH2"/>
    <property type="match status" value="1"/>
</dbReference>
<reference evidence="5 6" key="1">
    <citation type="journal article" date="2014" name="Agronomy (Basel)">
        <title>A Draft Genome Sequence for Ensete ventricosum, the Drought-Tolerant Tree Against Hunger.</title>
        <authorList>
            <person name="Harrison J."/>
            <person name="Moore K.A."/>
            <person name="Paszkiewicz K."/>
            <person name="Jones T."/>
            <person name="Grant M."/>
            <person name="Ambacheew D."/>
            <person name="Muzemil S."/>
            <person name="Studholme D.J."/>
        </authorList>
    </citation>
    <scope>NUCLEOTIDE SEQUENCE [LARGE SCALE GENOMIC DNA]</scope>
</reference>
<comment type="subcellular location">
    <subcellularLocation>
        <location evidence="1">Membrane</location>
        <topology evidence="1">Single-pass membrane protein</topology>
    </subcellularLocation>
</comment>
<dbReference type="GO" id="GO:0045010">
    <property type="term" value="P:actin nucleation"/>
    <property type="evidence" value="ECO:0007669"/>
    <property type="project" value="InterPro"/>
</dbReference>
<accession>A0A427BB52</accession>
<evidence type="ECO:0000256" key="3">
    <source>
        <dbReference type="ARBA" id="ARBA00025793"/>
    </source>
</evidence>
<evidence type="ECO:0000313" key="5">
    <source>
        <dbReference type="EMBL" id="RRT85663.1"/>
    </source>
</evidence>
<proteinExistence type="inferred from homology"/>
<dbReference type="GO" id="GO:0016020">
    <property type="term" value="C:membrane"/>
    <property type="evidence" value="ECO:0007669"/>
    <property type="project" value="UniProtKB-SubCell"/>
</dbReference>
<evidence type="ECO:0000256" key="2">
    <source>
        <dbReference type="ARBA" id="ARBA00022729"/>
    </source>
</evidence>
<dbReference type="Pfam" id="PF02181">
    <property type="entry name" value="FH2"/>
    <property type="match status" value="1"/>
</dbReference>
<comment type="similarity">
    <text evidence="3">Belongs to the formin-like family. Class-I subfamily.</text>
</comment>
<dbReference type="InterPro" id="IPR042201">
    <property type="entry name" value="FH2_Formin_sf"/>
</dbReference>
<dbReference type="InterPro" id="IPR027643">
    <property type="entry name" value="Formin-like_plant"/>
</dbReference>
<evidence type="ECO:0000313" key="6">
    <source>
        <dbReference type="Proteomes" id="UP000287651"/>
    </source>
</evidence>
<dbReference type="PANTHER" id="PTHR23213:SF269">
    <property type="entry name" value="FORMIN-LIKE PROTEIN 5"/>
    <property type="match status" value="1"/>
</dbReference>
<comment type="caution">
    <text evidence="5">The sequence shown here is derived from an EMBL/GenBank/DDBJ whole genome shotgun (WGS) entry which is preliminary data.</text>
</comment>
<name>A0A427BB52_ENSVE</name>
<feature type="domain" description="FH2" evidence="4">
    <location>
        <begin position="1"/>
        <end position="209"/>
    </location>
</feature>
<sequence>MNDGTFRGGAQAFKLDTLLKLADVKGTDGKTTLLHFVVQEIIRSEGVRAVRMARESGSISSVNSDDLTDDSLHESEDYYCKLGLKVQAFVPAVAALLPLVQLSSLKSWPANPSRHGAPSRCYHEGSFSASRIFQLGDSYPDYGSKGATAPFISLLLIEGKARTIDNTPPSLSDEEVDYIRHLKEIVSSSNVVGRMDKDWMVEASLSSAP</sequence>
<dbReference type="Proteomes" id="UP000287651">
    <property type="component" value="Unassembled WGS sequence"/>
</dbReference>
<evidence type="ECO:0000259" key="4">
    <source>
        <dbReference type="PROSITE" id="PS51444"/>
    </source>
</evidence>
<dbReference type="EMBL" id="AMZH03000080">
    <property type="protein sequence ID" value="RRT85663.1"/>
    <property type="molecule type" value="Genomic_DNA"/>
</dbReference>
<protein>
    <recommendedName>
        <fullName evidence="4">FH2 domain-containing protein</fullName>
    </recommendedName>
</protein>
<dbReference type="PANTHER" id="PTHR23213">
    <property type="entry name" value="FORMIN-RELATED"/>
    <property type="match status" value="1"/>
</dbReference>
<dbReference type="GO" id="GO:0051015">
    <property type="term" value="F:actin filament binding"/>
    <property type="evidence" value="ECO:0007669"/>
    <property type="project" value="InterPro"/>
</dbReference>
<dbReference type="SUPFAM" id="SSF101447">
    <property type="entry name" value="Formin homology 2 domain (FH2 domain)"/>
    <property type="match status" value="1"/>
</dbReference>
<dbReference type="AlphaFoldDB" id="A0A427BB52"/>
<dbReference type="Gene3D" id="1.20.58.2220">
    <property type="entry name" value="Formin, FH2 domain"/>
    <property type="match status" value="1"/>
</dbReference>
<organism evidence="5 6">
    <name type="scientific">Ensete ventricosum</name>
    <name type="common">Abyssinian banana</name>
    <name type="synonym">Musa ensete</name>
    <dbReference type="NCBI Taxonomy" id="4639"/>
    <lineage>
        <taxon>Eukaryota</taxon>
        <taxon>Viridiplantae</taxon>
        <taxon>Streptophyta</taxon>
        <taxon>Embryophyta</taxon>
        <taxon>Tracheophyta</taxon>
        <taxon>Spermatophyta</taxon>
        <taxon>Magnoliopsida</taxon>
        <taxon>Liliopsida</taxon>
        <taxon>Zingiberales</taxon>
        <taxon>Musaceae</taxon>
        <taxon>Ensete</taxon>
    </lineage>
</organism>
<gene>
    <name evidence="5" type="ORF">B296_00008646</name>
</gene>